<protein>
    <submittedName>
        <fullName evidence="1">Uncharacterized protein</fullName>
    </submittedName>
</protein>
<gene>
    <name evidence="1" type="ORF">AVEN_196649_1</name>
</gene>
<dbReference type="AlphaFoldDB" id="A0A4Y2E6T9"/>
<comment type="caution">
    <text evidence="1">The sequence shown here is derived from an EMBL/GenBank/DDBJ whole genome shotgun (WGS) entry which is preliminary data.</text>
</comment>
<sequence>MTCLHDFIGHCGPRIIAPITSGSYDDTPVLPGYDPSSQIGPKSHTTIIVPIREARSCLLIRQLLIRELAVPLGTGYHVIFPPRSDVSRMNGACQHIYKPYPDRTEAGNRTI</sequence>
<evidence type="ECO:0000313" key="1">
    <source>
        <dbReference type="EMBL" id="GBM23574.1"/>
    </source>
</evidence>
<dbReference type="EMBL" id="BGPR01000500">
    <property type="protein sequence ID" value="GBM23574.1"/>
    <property type="molecule type" value="Genomic_DNA"/>
</dbReference>
<name>A0A4Y2E6T9_ARAVE</name>
<dbReference type="Proteomes" id="UP000499080">
    <property type="component" value="Unassembled WGS sequence"/>
</dbReference>
<keyword evidence="2" id="KW-1185">Reference proteome</keyword>
<accession>A0A4Y2E6T9</accession>
<proteinExistence type="predicted"/>
<evidence type="ECO:0000313" key="2">
    <source>
        <dbReference type="Proteomes" id="UP000499080"/>
    </source>
</evidence>
<organism evidence="1 2">
    <name type="scientific">Araneus ventricosus</name>
    <name type="common">Orbweaver spider</name>
    <name type="synonym">Epeira ventricosa</name>
    <dbReference type="NCBI Taxonomy" id="182803"/>
    <lineage>
        <taxon>Eukaryota</taxon>
        <taxon>Metazoa</taxon>
        <taxon>Ecdysozoa</taxon>
        <taxon>Arthropoda</taxon>
        <taxon>Chelicerata</taxon>
        <taxon>Arachnida</taxon>
        <taxon>Araneae</taxon>
        <taxon>Araneomorphae</taxon>
        <taxon>Entelegynae</taxon>
        <taxon>Araneoidea</taxon>
        <taxon>Araneidae</taxon>
        <taxon>Araneus</taxon>
    </lineage>
</organism>
<reference evidence="1 2" key="1">
    <citation type="journal article" date="2019" name="Sci. Rep.">
        <title>Orb-weaving spider Araneus ventricosus genome elucidates the spidroin gene catalogue.</title>
        <authorList>
            <person name="Kono N."/>
            <person name="Nakamura H."/>
            <person name="Ohtoshi R."/>
            <person name="Moran D.A.P."/>
            <person name="Shinohara A."/>
            <person name="Yoshida Y."/>
            <person name="Fujiwara M."/>
            <person name="Mori M."/>
            <person name="Tomita M."/>
            <person name="Arakawa K."/>
        </authorList>
    </citation>
    <scope>NUCLEOTIDE SEQUENCE [LARGE SCALE GENOMIC DNA]</scope>
</reference>